<evidence type="ECO:0000256" key="9">
    <source>
        <dbReference type="PIRSR" id="PIRSR000005-2"/>
    </source>
</evidence>
<dbReference type="PANTHER" id="PTHR33751">
    <property type="entry name" value="CBB3-TYPE CYTOCHROME C OXIDASE SUBUNIT FIXP"/>
    <property type="match status" value="1"/>
</dbReference>
<dbReference type="GO" id="GO:0020037">
    <property type="term" value="F:heme binding"/>
    <property type="evidence" value="ECO:0007669"/>
    <property type="project" value="InterPro"/>
</dbReference>
<feature type="chain" id="PRO_5012531682" evidence="10">
    <location>
        <begin position="21"/>
        <end position="205"/>
    </location>
</feature>
<organism evidence="12 13">
    <name type="scientific">Pseudogulbenkiania subflava DSM 22618</name>
    <dbReference type="NCBI Taxonomy" id="1123014"/>
    <lineage>
        <taxon>Bacteria</taxon>
        <taxon>Pseudomonadati</taxon>
        <taxon>Pseudomonadota</taxon>
        <taxon>Betaproteobacteria</taxon>
        <taxon>Neisseriales</taxon>
        <taxon>Chromobacteriaceae</taxon>
        <taxon>Pseudogulbenkiania</taxon>
    </lineage>
</organism>
<keyword evidence="5" id="KW-0574">Periplasm</keyword>
<keyword evidence="6" id="KW-0249">Electron transport</keyword>
<feature type="binding site" description="covalent" evidence="8">
    <location>
        <position position="44"/>
    </location>
    <ligand>
        <name>heme c</name>
        <dbReference type="ChEBI" id="CHEBI:61717"/>
        <label>1</label>
    </ligand>
</feature>
<feature type="domain" description="Cytochrome c" evidence="11">
    <location>
        <begin position="117"/>
        <end position="205"/>
    </location>
</feature>
<evidence type="ECO:0000313" key="13">
    <source>
        <dbReference type="Proteomes" id="UP000192920"/>
    </source>
</evidence>
<feature type="binding site" description="axial binding residue" evidence="9">
    <location>
        <position position="182"/>
    </location>
    <ligand>
        <name>heme c</name>
        <dbReference type="ChEBI" id="CHEBI:61717"/>
        <label>2</label>
    </ligand>
    <ligandPart>
        <name>Fe</name>
        <dbReference type="ChEBI" id="CHEBI:18248"/>
    </ligandPart>
</feature>
<reference evidence="13" key="1">
    <citation type="submission" date="2017-04" db="EMBL/GenBank/DDBJ databases">
        <authorList>
            <person name="Varghese N."/>
            <person name="Submissions S."/>
        </authorList>
    </citation>
    <scope>NUCLEOTIDE SEQUENCE [LARGE SCALE GENOMIC DNA]</scope>
    <source>
        <strain evidence="13">DSM 22618</strain>
    </source>
</reference>
<comment type="subcellular location">
    <subcellularLocation>
        <location evidence="1">Periplasm</location>
    </subcellularLocation>
</comment>
<evidence type="ECO:0000259" key="11">
    <source>
        <dbReference type="PROSITE" id="PS51007"/>
    </source>
</evidence>
<dbReference type="InterPro" id="IPR009056">
    <property type="entry name" value="Cyt_c-like_dom"/>
</dbReference>
<feature type="domain" description="Cytochrome c" evidence="11">
    <location>
        <begin position="28"/>
        <end position="107"/>
    </location>
</feature>
<sequence>MKRKMLLALAAMTLAGSALAAAAPVGKGDPVKGKQIVDQVCAACHGADGNSVASANPTLAGQHQKYLYSQLKAFKAGTRKNPIMMGMAAPLSDDDMWNVTAYFSQQKIKPREAADKSLQALGKKVYRVGNPVTGVPACMACHAPNGAGMPDQFPRVGSQHAGYILKQLNDFKAGTDRQHPTMSDVASRMSDAEMKAVADYISGLR</sequence>
<gene>
    <name evidence="12" type="ORF">SAMN02745746_00193</name>
</gene>
<dbReference type="InterPro" id="IPR036909">
    <property type="entry name" value="Cyt_c-like_dom_sf"/>
</dbReference>
<feature type="binding site" description="covalent" evidence="8">
    <location>
        <position position="141"/>
    </location>
    <ligand>
        <name>heme c</name>
        <dbReference type="ChEBI" id="CHEBI:61717"/>
        <label>2</label>
    </ligand>
</feature>
<evidence type="ECO:0000256" key="10">
    <source>
        <dbReference type="SAM" id="SignalP"/>
    </source>
</evidence>
<keyword evidence="2" id="KW-0813">Transport</keyword>
<feature type="binding site" description="axial binding residue" evidence="9">
    <location>
        <position position="84"/>
    </location>
    <ligand>
        <name>heme c</name>
        <dbReference type="ChEBI" id="CHEBI:61717"/>
        <label>1</label>
    </ligand>
    <ligandPart>
        <name>Fe</name>
        <dbReference type="ChEBI" id="CHEBI:18248"/>
    </ligandPart>
</feature>
<feature type="binding site" description="covalent" evidence="8">
    <location>
        <position position="138"/>
    </location>
    <ligand>
        <name>heme c</name>
        <dbReference type="ChEBI" id="CHEBI:61717"/>
        <label>2</label>
    </ligand>
</feature>
<keyword evidence="4 9" id="KW-0479">Metal-binding</keyword>
<dbReference type="InterPro" id="IPR050597">
    <property type="entry name" value="Cytochrome_c_Oxidase_Subunit"/>
</dbReference>
<keyword evidence="13" id="KW-1185">Reference proteome</keyword>
<evidence type="ECO:0000256" key="6">
    <source>
        <dbReference type="ARBA" id="ARBA00022982"/>
    </source>
</evidence>
<dbReference type="GO" id="GO:0005506">
    <property type="term" value="F:iron ion binding"/>
    <property type="evidence" value="ECO:0007669"/>
    <property type="project" value="InterPro"/>
</dbReference>
<evidence type="ECO:0000313" key="12">
    <source>
        <dbReference type="EMBL" id="SME93738.1"/>
    </source>
</evidence>
<dbReference type="PANTHER" id="PTHR33751:SF9">
    <property type="entry name" value="CYTOCHROME C4"/>
    <property type="match status" value="1"/>
</dbReference>
<dbReference type="SUPFAM" id="SSF46626">
    <property type="entry name" value="Cytochrome c"/>
    <property type="match status" value="2"/>
</dbReference>
<accession>A0A1Y6B5R5</accession>
<dbReference type="AlphaFoldDB" id="A0A1Y6B5R5"/>
<keyword evidence="10" id="KW-0732">Signal</keyword>
<comment type="PTM">
    <text evidence="8">Binds 2 heme c groups covalently per subunit.</text>
</comment>
<dbReference type="PIRSF" id="PIRSF000005">
    <property type="entry name" value="Cytochrome_c4"/>
    <property type="match status" value="1"/>
</dbReference>
<dbReference type="GO" id="GO:0009055">
    <property type="term" value="F:electron transfer activity"/>
    <property type="evidence" value="ECO:0007669"/>
    <property type="project" value="InterPro"/>
</dbReference>
<evidence type="ECO:0000256" key="5">
    <source>
        <dbReference type="ARBA" id="ARBA00022764"/>
    </source>
</evidence>
<evidence type="ECO:0000256" key="3">
    <source>
        <dbReference type="ARBA" id="ARBA00022617"/>
    </source>
</evidence>
<dbReference type="GO" id="GO:0042597">
    <property type="term" value="C:periplasmic space"/>
    <property type="evidence" value="ECO:0007669"/>
    <property type="project" value="UniProtKB-SubCell"/>
</dbReference>
<keyword evidence="3 8" id="KW-0349">Heme</keyword>
<dbReference type="Proteomes" id="UP000192920">
    <property type="component" value="Unassembled WGS sequence"/>
</dbReference>
<feature type="binding site" description="axial binding residue" evidence="9">
    <location>
        <position position="45"/>
    </location>
    <ligand>
        <name>heme c</name>
        <dbReference type="ChEBI" id="CHEBI:61717"/>
        <label>1</label>
    </ligand>
    <ligandPart>
        <name>Fe</name>
        <dbReference type="ChEBI" id="CHEBI:18248"/>
    </ligandPart>
</feature>
<feature type="signal peptide" evidence="10">
    <location>
        <begin position="1"/>
        <end position="20"/>
    </location>
</feature>
<evidence type="ECO:0000256" key="4">
    <source>
        <dbReference type="ARBA" id="ARBA00022723"/>
    </source>
</evidence>
<feature type="binding site" description="covalent" evidence="8">
    <location>
        <position position="41"/>
    </location>
    <ligand>
        <name>heme c</name>
        <dbReference type="ChEBI" id="CHEBI:61717"/>
        <label>1</label>
    </ligand>
</feature>
<dbReference type="EMBL" id="FXAG01000001">
    <property type="protein sequence ID" value="SME93738.1"/>
    <property type="molecule type" value="Genomic_DNA"/>
</dbReference>
<keyword evidence="7 9" id="KW-0408">Iron</keyword>
<dbReference type="RefSeq" id="WP_085274582.1">
    <property type="nucleotide sequence ID" value="NZ_FXAG01000001.1"/>
</dbReference>
<evidence type="ECO:0000256" key="2">
    <source>
        <dbReference type="ARBA" id="ARBA00022448"/>
    </source>
</evidence>
<dbReference type="Gene3D" id="1.10.760.10">
    <property type="entry name" value="Cytochrome c-like domain"/>
    <property type="match status" value="2"/>
</dbReference>
<protein>
    <submittedName>
        <fullName evidence="12">Cytochrome c553</fullName>
    </submittedName>
</protein>
<dbReference type="InterPro" id="IPR024167">
    <property type="entry name" value="Cytochrome_c4-like"/>
</dbReference>
<dbReference type="Pfam" id="PF00034">
    <property type="entry name" value="Cytochrom_C"/>
    <property type="match status" value="2"/>
</dbReference>
<dbReference type="PROSITE" id="PS51007">
    <property type="entry name" value="CYTC"/>
    <property type="match status" value="2"/>
</dbReference>
<evidence type="ECO:0000256" key="1">
    <source>
        <dbReference type="ARBA" id="ARBA00004418"/>
    </source>
</evidence>
<evidence type="ECO:0000256" key="7">
    <source>
        <dbReference type="ARBA" id="ARBA00023004"/>
    </source>
</evidence>
<dbReference type="STRING" id="1123014.SAMN02745746_00193"/>
<feature type="binding site" description="axial binding residue" evidence="9">
    <location>
        <position position="142"/>
    </location>
    <ligand>
        <name>heme c</name>
        <dbReference type="ChEBI" id="CHEBI:61717"/>
        <label>2</label>
    </ligand>
    <ligandPart>
        <name>Fe</name>
        <dbReference type="ChEBI" id="CHEBI:18248"/>
    </ligandPart>
</feature>
<proteinExistence type="predicted"/>
<evidence type="ECO:0000256" key="8">
    <source>
        <dbReference type="PIRSR" id="PIRSR000005-1"/>
    </source>
</evidence>
<name>A0A1Y6B5R5_9NEIS</name>